<accession>A0A6B9L7J1</accession>
<dbReference type="GO" id="GO:0050660">
    <property type="term" value="F:flavin adenine dinucleotide binding"/>
    <property type="evidence" value="ECO:0007669"/>
    <property type="project" value="InterPro"/>
</dbReference>
<dbReference type="Gene3D" id="3.30.1360.170">
    <property type="match status" value="1"/>
</dbReference>
<name>A0A6B9L7J1_9CAUD</name>
<protein>
    <submittedName>
        <fullName evidence="1">ThyX-like thymidylate synthase</fullName>
    </submittedName>
</protein>
<dbReference type="GO" id="GO:0006231">
    <property type="term" value="P:dTMP biosynthetic process"/>
    <property type="evidence" value="ECO:0007669"/>
    <property type="project" value="InterPro"/>
</dbReference>
<dbReference type="EMBL" id="MN813687">
    <property type="protein sequence ID" value="QHB37490.1"/>
    <property type="molecule type" value="Genomic_DNA"/>
</dbReference>
<dbReference type="CDD" id="cd20175">
    <property type="entry name" value="ThyX"/>
    <property type="match status" value="1"/>
</dbReference>
<dbReference type="GO" id="GO:0050797">
    <property type="term" value="F:thymidylate synthase (FAD) activity"/>
    <property type="evidence" value="ECO:0007669"/>
    <property type="project" value="InterPro"/>
</dbReference>
<gene>
    <name evidence="1" type="primary">86</name>
    <name evidence="1" type="ORF">SEA_ONYINYE_86</name>
</gene>
<evidence type="ECO:0000313" key="1">
    <source>
        <dbReference type="EMBL" id="QHB37490.1"/>
    </source>
</evidence>
<sequence>MTTGGPEWMNENQTGTYHFSRPLGQFDPNILLADVAFNKHLYNDGHHVSPYNEGRIDVGLDNLEVRLVQGIDEESFKRTLSRAQKATIGIPADGDEGYSDWEEMLKGGLQTALETQTVIFEVYGVARATTHQLVRSRRAAFHQQSMRASYFGDRPNFRMPESVWRNDKAREAWEVAIDAAHRAYAYACEEGVSYQDARFILPIGTETYIMCEYPVREFLAVYAYRACSMFQWEICETVRQMGALLGEAHPWLKPYIKISCENAKKCTFQGWEDVEKGCDFPWARWEDRVYKPEAHRIRTTSLPLTVVNKS</sequence>
<dbReference type="InterPro" id="IPR036098">
    <property type="entry name" value="Thymidylate_synthase_ThyX_sf"/>
</dbReference>
<dbReference type="SUPFAM" id="SSF69796">
    <property type="entry name" value="Thymidylate synthase-complementing protein Thy1"/>
    <property type="match status" value="1"/>
</dbReference>
<dbReference type="GO" id="GO:0070402">
    <property type="term" value="F:NADPH binding"/>
    <property type="evidence" value="ECO:0007669"/>
    <property type="project" value="TreeGrafter"/>
</dbReference>
<dbReference type="RefSeq" id="YP_010649335.1">
    <property type="nucleotide sequence ID" value="NC_070765.1"/>
</dbReference>
<proteinExistence type="predicted"/>
<dbReference type="PANTHER" id="PTHR34934:SF1">
    <property type="entry name" value="FLAVIN-DEPENDENT THYMIDYLATE SYNTHASE"/>
    <property type="match status" value="1"/>
</dbReference>
<dbReference type="PANTHER" id="PTHR34934">
    <property type="entry name" value="FLAVIN-DEPENDENT THYMIDYLATE SYNTHASE"/>
    <property type="match status" value="1"/>
</dbReference>
<evidence type="ECO:0000313" key="2">
    <source>
        <dbReference type="Proteomes" id="UP000463915"/>
    </source>
</evidence>
<dbReference type="GO" id="GO:0004799">
    <property type="term" value="F:thymidylate synthase activity"/>
    <property type="evidence" value="ECO:0007669"/>
    <property type="project" value="TreeGrafter"/>
</dbReference>
<dbReference type="InterPro" id="IPR003669">
    <property type="entry name" value="Thymidylate_synthase_ThyX"/>
</dbReference>
<dbReference type="KEGG" id="vg:77924881"/>
<dbReference type="PROSITE" id="PS51331">
    <property type="entry name" value="THYX"/>
    <property type="match status" value="1"/>
</dbReference>
<keyword evidence="2" id="KW-1185">Reference proteome</keyword>
<dbReference type="GeneID" id="77924881"/>
<dbReference type="Proteomes" id="UP000463915">
    <property type="component" value="Segment"/>
</dbReference>
<dbReference type="Pfam" id="PF02511">
    <property type="entry name" value="Thy1"/>
    <property type="match status" value="1"/>
</dbReference>
<organism evidence="1 2">
    <name type="scientific">Mycobacterium phage Onyinye</name>
    <dbReference type="NCBI Taxonomy" id="2686235"/>
    <lineage>
        <taxon>Viruses</taxon>
        <taxon>Duplodnaviria</taxon>
        <taxon>Heunggongvirae</taxon>
        <taxon>Uroviricota</taxon>
        <taxon>Caudoviricetes</taxon>
        <taxon>Onyinyevirus</taxon>
        <taxon>Onyinyevirus onyinye</taxon>
    </lineage>
</organism>
<reference evidence="1 2" key="1">
    <citation type="submission" date="2019-12" db="EMBL/GenBank/DDBJ databases">
        <authorList>
            <person name="Ayuk M.A."/>
            <person name="Robinson C.J."/>
            <person name="Anderson W.A."/>
            <person name="Ullah H."/>
            <person name="Gugssa A."/>
            <person name="Somiranjan G."/>
            <person name="Allen A."/>
            <person name="Lourds M.F."/>
            <person name="Quagraine B.K."/>
            <person name="Smith M."/>
            <person name="Moore M."/>
            <person name="Oliver J."/>
            <person name="Irabor E."/>
            <person name="Roy S.D."/>
            <person name="Bassey G."/>
            <person name="Louis B.N."/>
            <person name="Adu D."/>
            <person name="Akhimien C.E."/>
            <person name="Annor K."/>
            <person name="Archibald A."/>
            <person name="Ashagre K.C."/>
            <person name="Baity M.R."/>
            <person name="Barnes K.J."/>
            <person name="Barrios L.E."/>
            <person name="Black A.C."/>
            <person name="Bowen'Kauth M.S."/>
            <person name="Bowman K.N."/>
            <person name="Breaux D.L."/>
            <person name="Brooks J.A."/>
            <person name="Bwayili H.A."/>
            <person name="Caine T."/>
            <person name="Williams A.Y."/>
            <person name="Norris L.J."/>
            <person name="Nwozo E.O."/>
            <person name="Prosper P.L."/>
            <person name="Rankin N.A."/>
            <person name="Richardson K.M."/>
            <person name="Robinson D.M."/>
            <person name="Salters D.J."/>
            <person name="Savage M.A."/>
            <person name="Solomon S.M."/>
            <person name="Williams L.R."/>
            <person name="Curtis N."/>
            <person name="Garlena R.A."/>
            <person name="Russell D.A."/>
            <person name="Pope W.H."/>
            <person name="Jacobs-Sera D."/>
            <person name="Hatfull G.F."/>
        </authorList>
    </citation>
    <scope>NUCLEOTIDE SEQUENCE [LARGE SCALE GENOMIC DNA]</scope>
</reference>